<dbReference type="Proteomes" id="UP001597169">
    <property type="component" value="Unassembled WGS sequence"/>
</dbReference>
<evidence type="ECO:0000313" key="1">
    <source>
        <dbReference type="EMBL" id="MFD1131363.1"/>
    </source>
</evidence>
<accession>A0ABW3Q2K2</accession>
<keyword evidence="2" id="KW-1185">Reference proteome</keyword>
<dbReference type="RefSeq" id="WP_090727736.1">
    <property type="nucleotide sequence ID" value="NZ_JBHTKX010000009.1"/>
</dbReference>
<dbReference type="EMBL" id="JBHTKX010000009">
    <property type="protein sequence ID" value="MFD1131363.1"/>
    <property type="molecule type" value="Genomic_DNA"/>
</dbReference>
<reference evidence="2" key="1">
    <citation type="journal article" date="2019" name="Int. J. Syst. Evol. Microbiol.">
        <title>The Global Catalogue of Microorganisms (GCM) 10K type strain sequencing project: providing services to taxonomists for standard genome sequencing and annotation.</title>
        <authorList>
            <consortium name="The Broad Institute Genomics Platform"/>
            <consortium name="The Broad Institute Genome Sequencing Center for Infectious Disease"/>
            <person name="Wu L."/>
            <person name="Ma J."/>
        </authorList>
    </citation>
    <scope>NUCLEOTIDE SEQUENCE [LARGE SCALE GENOMIC DNA]</scope>
    <source>
        <strain evidence="2">CCUG 53519</strain>
    </source>
</reference>
<proteinExistence type="predicted"/>
<gene>
    <name evidence="1" type="ORF">ACFQ3J_24905</name>
</gene>
<name>A0ABW3Q2K2_9BACL</name>
<sequence length="136" mass="15848">MDTTKNANDENGGNDGFVPRNNVNLYDQIKLCIISDYFPNLLSKEREGTMEFFVRDGELAIHYHEIEVMLGTPIQQPHGCGMKRSHLITFLMMIEEQITSFTPIDYGSIIITYEMNNKGNFKAKMKFRQQVNHRRR</sequence>
<organism evidence="1 2">
    <name type="scientific">Paenibacillus provencensis</name>
    <dbReference type="NCBI Taxonomy" id="441151"/>
    <lineage>
        <taxon>Bacteria</taxon>
        <taxon>Bacillati</taxon>
        <taxon>Bacillota</taxon>
        <taxon>Bacilli</taxon>
        <taxon>Bacillales</taxon>
        <taxon>Paenibacillaceae</taxon>
        <taxon>Paenibacillus</taxon>
    </lineage>
</organism>
<protein>
    <submittedName>
        <fullName evidence="1">Uncharacterized protein</fullName>
    </submittedName>
</protein>
<evidence type="ECO:0000313" key="2">
    <source>
        <dbReference type="Proteomes" id="UP001597169"/>
    </source>
</evidence>
<comment type="caution">
    <text evidence="1">The sequence shown here is derived from an EMBL/GenBank/DDBJ whole genome shotgun (WGS) entry which is preliminary data.</text>
</comment>